<protein>
    <submittedName>
        <fullName evidence="2">Uncharacterized protein</fullName>
    </submittedName>
</protein>
<feature type="region of interest" description="Disordered" evidence="1">
    <location>
        <begin position="1"/>
        <end position="144"/>
    </location>
</feature>
<proteinExistence type="predicted"/>
<evidence type="ECO:0000313" key="3">
    <source>
        <dbReference type="Proteomes" id="UP000765509"/>
    </source>
</evidence>
<accession>A0A9Q3DC77</accession>
<feature type="compositionally biased region" description="Basic residues" evidence="1">
    <location>
        <begin position="82"/>
        <end position="97"/>
    </location>
</feature>
<gene>
    <name evidence="2" type="ORF">O181_037833</name>
</gene>
<dbReference type="EMBL" id="AVOT02014568">
    <property type="protein sequence ID" value="MBW0498118.1"/>
    <property type="molecule type" value="Genomic_DNA"/>
</dbReference>
<feature type="compositionally biased region" description="Basic and acidic residues" evidence="1">
    <location>
        <begin position="98"/>
        <end position="113"/>
    </location>
</feature>
<dbReference type="OrthoDB" id="2157866at2759"/>
<evidence type="ECO:0000313" key="2">
    <source>
        <dbReference type="EMBL" id="MBW0498118.1"/>
    </source>
</evidence>
<name>A0A9Q3DC77_9BASI</name>
<organism evidence="2 3">
    <name type="scientific">Austropuccinia psidii MF-1</name>
    <dbReference type="NCBI Taxonomy" id="1389203"/>
    <lineage>
        <taxon>Eukaryota</taxon>
        <taxon>Fungi</taxon>
        <taxon>Dikarya</taxon>
        <taxon>Basidiomycota</taxon>
        <taxon>Pucciniomycotina</taxon>
        <taxon>Pucciniomycetes</taxon>
        <taxon>Pucciniales</taxon>
        <taxon>Sphaerophragmiaceae</taxon>
        <taxon>Austropuccinia</taxon>
    </lineage>
</organism>
<keyword evidence="3" id="KW-1185">Reference proteome</keyword>
<comment type="caution">
    <text evidence="2">The sequence shown here is derived from an EMBL/GenBank/DDBJ whole genome shotgun (WGS) entry which is preliminary data.</text>
</comment>
<dbReference type="Proteomes" id="UP000765509">
    <property type="component" value="Unassembled WGS sequence"/>
</dbReference>
<feature type="compositionally biased region" description="Polar residues" evidence="1">
    <location>
        <begin position="59"/>
        <end position="69"/>
    </location>
</feature>
<feature type="compositionally biased region" description="Polar residues" evidence="1">
    <location>
        <begin position="114"/>
        <end position="144"/>
    </location>
</feature>
<reference evidence="2" key="1">
    <citation type="submission" date="2021-03" db="EMBL/GenBank/DDBJ databases">
        <title>Draft genome sequence of rust myrtle Austropuccinia psidii MF-1, a brazilian biotype.</title>
        <authorList>
            <person name="Quecine M.C."/>
            <person name="Pachon D.M.R."/>
            <person name="Bonatelli M.L."/>
            <person name="Correr F.H."/>
            <person name="Franceschini L.M."/>
            <person name="Leite T.F."/>
            <person name="Margarido G.R.A."/>
            <person name="Almeida C.A."/>
            <person name="Ferrarezi J.A."/>
            <person name="Labate C.A."/>
        </authorList>
    </citation>
    <scope>NUCLEOTIDE SEQUENCE</scope>
    <source>
        <strain evidence="2">MF-1</strain>
    </source>
</reference>
<dbReference type="AlphaFoldDB" id="A0A9Q3DC77"/>
<evidence type="ECO:0000256" key="1">
    <source>
        <dbReference type="SAM" id="MobiDB-lite"/>
    </source>
</evidence>
<sequence length="202" mass="23497">MESQQAVQTPGGEDNMDNGKSSHYSSYRRKIESDRAYSDSFRLTRSKQTRLPSSFAPFRQQQISDQESPLFTIPGSFQEKTRTKREKKTSFSHRQRVRPNDPEAIELRERSTQESEVVVNTSRISSPSNRNITPTHNENNLTPESSLKSDQLWLQMSRFAVQTQEKLYELQRRNVRLQELPTVQQEKIKAIQYSCAKLRKAS</sequence>